<reference evidence="7" key="1">
    <citation type="journal article" date="2014" name="Gene">
        <title>Genome-guided analysis of transformation efficiency and carbon dioxide assimilation by Moorella thermoacetica Y72.</title>
        <authorList>
            <person name="Tsukahara K."/>
            <person name="Kita A."/>
            <person name="Nakashimada Y."/>
            <person name="Hoshino T."/>
            <person name="Murakami K."/>
        </authorList>
    </citation>
    <scope>NUCLEOTIDE SEQUENCE [LARGE SCALE GENOMIC DNA]</scope>
    <source>
        <strain evidence="7">Y72</strain>
    </source>
</reference>
<dbReference type="PANTHER" id="PTHR10849:SF35">
    <property type="entry name" value="FORMATE HYDROGENLYASE SUBUNIT 6-RELATED"/>
    <property type="match status" value="1"/>
</dbReference>
<evidence type="ECO:0000256" key="4">
    <source>
        <dbReference type="ARBA" id="ARBA00023004"/>
    </source>
</evidence>
<dbReference type="InterPro" id="IPR017900">
    <property type="entry name" value="4Fe4S_Fe_S_CS"/>
</dbReference>
<evidence type="ECO:0000256" key="2">
    <source>
        <dbReference type="ARBA" id="ARBA00022723"/>
    </source>
</evidence>
<keyword evidence="2" id="KW-0479">Metal-binding</keyword>
<dbReference type="EMBL" id="DF238840">
    <property type="protein sequence ID" value="GAF25407.1"/>
    <property type="molecule type" value="Genomic_DNA"/>
</dbReference>
<feature type="domain" description="4Fe-4S ferredoxin-type" evidence="6">
    <location>
        <begin position="31"/>
        <end position="60"/>
    </location>
</feature>
<proteinExistence type="predicted"/>
<name>A0A0S6UAE2_NEOTH</name>
<dbReference type="Proteomes" id="UP000063718">
    <property type="component" value="Unassembled WGS sequence"/>
</dbReference>
<protein>
    <submittedName>
        <fullName evidence="7">Formate hydrogenlyase subunit 6/NADH:ubiquinone oxidoreductase 23 kD subunit</fullName>
    </submittedName>
</protein>
<feature type="domain" description="4Fe-4S ferredoxin-type" evidence="6">
    <location>
        <begin position="66"/>
        <end position="95"/>
    </location>
</feature>
<gene>
    <name evidence="7" type="ORF">MTY_0740</name>
</gene>
<dbReference type="SUPFAM" id="SSF54862">
    <property type="entry name" value="4Fe-4S ferredoxins"/>
    <property type="match status" value="1"/>
</dbReference>
<evidence type="ECO:0000256" key="1">
    <source>
        <dbReference type="ARBA" id="ARBA00022485"/>
    </source>
</evidence>
<dbReference type="PANTHER" id="PTHR10849">
    <property type="entry name" value="NADH DEHYDROGENASE UBIQUINONE IRON-SULFUR PROTEIN 8, MITOCHONDRIAL"/>
    <property type="match status" value="1"/>
</dbReference>
<dbReference type="GO" id="GO:0003954">
    <property type="term" value="F:NADH dehydrogenase activity"/>
    <property type="evidence" value="ECO:0007669"/>
    <property type="project" value="TreeGrafter"/>
</dbReference>
<dbReference type="GO" id="GO:0016829">
    <property type="term" value="F:lyase activity"/>
    <property type="evidence" value="ECO:0007669"/>
    <property type="project" value="UniProtKB-KW"/>
</dbReference>
<dbReference type="InterPro" id="IPR017896">
    <property type="entry name" value="4Fe4S_Fe-S-bd"/>
</dbReference>
<dbReference type="Pfam" id="PF12838">
    <property type="entry name" value="Fer4_7"/>
    <property type="match status" value="1"/>
</dbReference>
<dbReference type="GO" id="GO:0051539">
    <property type="term" value="F:4 iron, 4 sulfur cluster binding"/>
    <property type="evidence" value="ECO:0007669"/>
    <property type="project" value="UniProtKB-KW"/>
</dbReference>
<evidence type="ECO:0000256" key="5">
    <source>
        <dbReference type="ARBA" id="ARBA00023014"/>
    </source>
</evidence>
<evidence type="ECO:0000313" key="7">
    <source>
        <dbReference type="EMBL" id="GAF25407.1"/>
    </source>
</evidence>
<dbReference type="InterPro" id="IPR010226">
    <property type="entry name" value="NADH_quinone_OxRdtase_chainI"/>
</dbReference>
<keyword evidence="1" id="KW-0004">4Fe-4S</keyword>
<dbReference type="NCBIfam" id="NF009053">
    <property type="entry name" value="PRK12387.1"/>
    <property type="match status" value="1"/>
</dbReference>
<dbReference type="Gene3D" id="3.30.70.3270">
    <property type="match status" value="1"/>
</dbReference>
<evidence type="ECO:0000259" key="6">
    <source>
        <dbReference type="PROSITE" id="PS51379"/>
    </source>
</evidence>
<dbReference type="PROSITE" id="PS00198">
    <property type="entry name" value="4FE4S_FER_1"/>
    <property type="match status" value="2"/>
</dbReference>
<dbReference type="RefSeq" id="WP_025773399.1">
    <property type="nucleotide sequence ID" value="NZ_DF238840.1"/>
</dbReference>
<organism evidence="7">
    <name type="scientific">Moorella thermoacetica Y72</name>
    <dbReference type="NCBI Taxonomy" id="1325331"/>
    <lineage>
        <taxon>Bacteria</taxon>
        <taxon>Bacillati</taxon>
        <taxon>Bacillota</taxon>
        <taxon>Clostridia</taxon>
        <taxon>Neomoorellales</taxon>
        <taxon>Neomoorellaceae</taxon>
        <taxon>Neomoorella</taxon>
    </lineage>
</organism>
<keyword evidence="7" id="KW-0830">Ubiquinone</keyword>
<evidence type="ECO:0000256" key="3">
    <source>
        <dbReference type="ARBA" id="ARBA00022737"/>
    </source>
</evidence>
<keyword evidence="3" id="KW-0677">Repeat</keyword>
<keyword evidence="5" id="KW-0411">Iron-sulfur</keyword>
<accession>A0A0S6UAE2</accession>
<dbReference type="AlphaFoldDB" id="A0A0S6UAE2"/>
<dbReference type="GO" id="GO:0009060">
    <property type="term" value="P:aerobic respiration"/>
    <property type="evidence" value="ECO:0007669"/>
    <property type="project" value="TreeGrafter"/>
</dbReference>
<sequence length="184" mass="20499">MLKLLKKALQVGEATVEYPFKPVEVAPGFRGKPEYNFDRCIACGACATACPPNAITMEYDLKQGTKTWNIFYGRCIFCGRCEEVCPTGAIALTTEFELAVASKEDLYYRAEVQLRKCSCCGEYFAPSRELEYVMSTLEQSGLPEGHRQGWRQLLEKCPQCRRRQAAVSVAEATGSRDRVQGGGQ</sequence>
<dbReference type="PROSITE" id="PS51379">
    <property type="entry name" value="4FE4S_FER_2"/>
    <property type="match status" value="2"/>
</dbReference>
<keyword evidence="4" id="KW-0408">Iron</keyword>
<keyword evidence="7" id="KW-0456">Lyase</keyword>
<dbReference type="GO" id="GO:0016020">
    <property type="term" value="C:membrane"/>
    <property type="evidence" value="ECO:0007669"/>
    <property type="project" value="InterPro"/>
</dbReference>
<dbReference type="GO" id="GO:0046872">
    <property type="term" value="F:metal ion binding"/>
    <property type="evidence" value="ECO:0007669"/>
    <property type="project" value="UniProtKB-KW"/>
</dbReference>